<name>A0AB39BI97_9MICO</name>
<dbReference type="EMBL" id="CP162511">
    <property type="protein sequence ID" value="XDI06173.1"/>
    <property type="molecule type" value="Genomic_DNA"/>
</dbReference>
<protein>
    <submittedName>
        <fullName evidence="2">Transposase</fullName>
    </submittedName>
</protein>
<organism evidence="2">
    <name type="scientific">Herbiconiux sp. A18JL235</name>
    <dbReference type="NCBI Taxonomy" id="3152363"/>
    <lineage>
        <taxon>Bacteria</taxon>
        <taxon>Bacillati</taxon>
        <taxon>Actinomycetota</taxon>
        <taxon>Actinomycetes</taxon>
        <taxon>Micrococcales</taxon>
        <taxon>Microbacteriaceae</taxon>
        <taxon>Herbiconiux</taxon>
    </lineage>
</organism>
<gene>
    <name evidence="2" type="ORF">ABFY20_03505</name>
</gene>
<dbReference type="Pfam" id="PF13340">
    <property type="entry name" value="DUF4096"/>
    <property type="match status" value="1"/>
</dbReference>
<dbReference type="InterPro" id="IPR052909">
    <property type="entry name" value="Transposase_6_like"/>
</dbReference>
<proteinExistence type="predicted"/>
<evidence type="ECO:0000313" key="2">
    <source>
        <dbReference type="EMBL" id="XDI06173.1"/>
    </source>
</evidence>
<dbReference type="PANTHER" id="PTHR46637">
    <property type="entry name" value="TIS1421-TRANSPOSASE PROTEIN A"/>
    <property type="match status" value="1"/>
</dbReference>
<feature type="domain" description="Insertion element IS402-like" evidence="1">
    <location>
        <begin position="18"/>
        <end position="89"/>
    </location>
</feature>
<evidence type="ECO:0000259" key="1">
    <source>
        <dbReference type="Pfam" id="PF13340"/>
    </source>
</evidence>
<accession>A0AB39BI97</accession>
<dbReference type="InterPro" id="IPR025161">
    <property type="entry name" value="IS402-like_dom"/>
</dbReference>
<dbReference type="PANTHER" id="PTHR46637:SF1">
    <property type="entry name" value="BLL5188 PROTEIN"/>
    <property type="match status" value="1"/>
</dbReference>
<sequence length="138" mass="16479">MQAVTSPPRTYTARFELVSDRFWNSVQHEFPRPAGRPGRRFSDARTMVEAIIYRQRCAIPWRQVPEVFGHWQTIWTWNQRILTDGSWERARAEWRRQSPDEKDPTRPTVQVEMARVHRLATSVARRPHGWVELEFILP</sequence>
<reference evidence="2" key="1">
    <citation type="submission" date="2024-05" db="EMBL/GenBank/DDBJ databases">
        <title>Herbiconiux sp. A18JL235.</title>
        <authorList>
            <person name="Zhang G."/>
        </authorList>
    </citation>
    <scope>NUCLEOTIDE SEQUENCE</scope>
    <source>
        <strain evidence="2">A18JL235</strain>
    </source>
</reference>
<dbReference type="AlphaFoldDB" id="A0AB39BI97"/>
<dbReference type="RefSeq" id="WP_368498562.1">
    <property type="nucleotide sequence ID" value="NZ_CP162511.1"/>
</dbReference>